<keyword evidence="2" id="KW-0175">Coiled coil</keyword>
<dbReference type="Pfam" id="PF03561">
    <property type="entry name" value="Allantoicase"/>
    <property type="match status" value="3"/>
</dbReference>
<dbReference type="GO" id="GO:0000256">
    <property type="term" value="P:allantoin catabolic process"/>
    <property type="evidence" value="ECO:0007669"/>
    <property type="project" value="InterPro"/>
</dbReference>
<dbReference type="InterPro" id="IPR008979">
    <property type="entry name" value="Galactose-bd-like_sf"/>
</dbReference>
<sequence length="2462" mass="294706">MSDDKVENGAYINNPEFPFKNLNIEKIEKIRKSTSLNNKVDSQRDKSNEDSEKKENSFKQRNIQKFQSLLNKKISKSKNFIEKNIEKISSFSKKNDMFIKSKKPCNRKHIIGYDLHKDDKKDLKDKTLIEKKSLKNRNIANDIKNKNLIFVKNKNTVIDTKNKNAENDIKKNFLYKKDDNIEDNKKKVKKYSYLNFERSKSLKIKNQDIKNTTNNMNSILKKHKSFLNEDMFNKNYKNKINSYEINKKYLEYNKNVTYLKKYNKSVQEKKNELNNMLCNKNEIANKNNLEAFENKLKKNLFNNNKLINESNISNYKPENTIEEEKFKESSNLITSYNEKNKVKKKSFNEIENEFKELDILENKNQKELYDEQRYNKNVNSLSCDSVSNKYGNKYIKENEDSCIKYKKDSYDNYYNKSEVYKTEKKDRLYNNNIFNSSSLTSNSDIYVDKKEVLDKSISLNDNLSIDTMNNYNLTNNKECKIINEKIRHDNRMSNDNKSFSYDIEEFNNKTDQIITSDNKHLENFHKKVDEKRFPDQIYLKKFSENINKIRSFDQLLSEKFSDITDKIDSSNHILLNSFQRNSNNYITEKVRDKSLISSHSNAVSDDFDLKERSISNNYSTEFENKIASPKNVEESKKDSSIKNMNETYKLFEDNFSLKQNYFKSNIKESKNEFDEFESKYIEKKHSDEMNEHINHIEMLNKENERNKSDINNEEVYNLSKLNNNCNENIKTVGSTYLENYQNTFNSSKINYNMKKYNRFKNENEETNFLNEKMFNKEYINSKCYEDPHTRNSENIEDIDKIHVSKNNYIQETNKERYEEQKENEGEKKERNDKNRSEEIEEKEKDEREKKEVKKRTGEIEEKGKELRYDENFQSEDQKEKKYDEDTEDYNRRKKQDYEEKEYIVEFNDKYFDRSKKSNISNKKSSYRSIENSQKENSLSLELKEDFERKNKSKVLDEFKHLSNSSYSYQNDKSKNEYNSENNEMKLNNLEEDKNKILYSSNDTYNTEIVKIYSKQLSKENSNKKQNKIINKKMILKEIFGSNYESSLKNNLNESSNKLEDENEEEERKEVEVEVEEEEEEEEEEEREEVEEEEEEERKEVEVEEEEEEEEKERKEVEEEEEEEEKEEEEEEEEKEEEREKVEEEEERENVEEEEEREEVEKEEEREEVEEEEVEGEEVEGGREKIYIHKKVEENYNKLGDEKPKRKQEENTESEEENEEYKYEKKKEEIGSSQNIENNENKYNLFINDKSFSKEISECSKSSFNKTKDIDKNMYVSELENDEDSLIKRYEENSSPLILSKPFFNNGNSESSFSRSVIKGGKNEFLNLKNNNFLDKTEIKDLKNISKDIETKNVGDYLCEYQDDEYISKKYSILSLKKNESRYKNNRENIIEVKENKEEVSEEEISEEKVIKKINEEEVNEENFIGKVNEEEINEEVVNMGVKEQEEQKEENLKKKKIMYENESQKYDHNFVNEYKPEYLVINKENENIKSKKKEGIKKYNKMEAEKNSKFYTYEKPTDKKEKKSSCADINSNQLEICEEERKNINNLNDDNNEMNNKKKYIISKYMDKKFLIYKDKLFHEKNGEVNDKRMLYLNHESLHNYDDKFNNNKENGYLYESIDENYNCLIKEKSAKNNNYIDLYENVKNHIMLNNNKDIKNNVENRKEDNYYFDYIKYNCKYYDDKYNEEKIDENEYKSNKRKRKNIFEQSSVIENKNYNKFDMHHKKNEYFEGINKKTKKIENMNNSNISYDYSESSKALLFHSINETTNSSNTVVSKRSKYILKQSNFSSNYDDIPMFFNFVNCSSIVLGSEIIYVTDETYGKCENILKDKPFNTNLEKGYYEDISNDLYSVLNNNLSAIVNNGKYNEINRKEDNESILGDPFLNFNENNFGSFNNKLTPLNYECPGWLTKRRIKKYFDFCVIKLCKPTLIKGIDIDTNNFLGNYAPYVSIEGAYIEDDILMDSCSFSKYVNKIKYEYKKRNDLVFGNDFFHKKNDENDKKLNQNVHEMNDNFSDKIRNNLLSNKEEVEIRIDGKIYFKRNKYFYEPILVNIADKMDQEYEKYIEILRHNDEFKNIQSNPKSNSFVTNGNEYRYIDNKLYTLVDVTREIVNKYPDIHINILKNPFFYLDKNKIKDIKNYKNDCKINGNNNDYINKIKSNDNKNNEKKEKVESIEDDDFSFINNSYNSNALFLDNDYSIEKKIYNDLHKKYQWISILEDERMNPGYKNYNHNCFNINTCNKIFTHLIVCLLPDGGINKLRVYGEIKISDKERKKNFKKTINVCNILDGSNIVYTTDEFYGKSENILIDQNSNYVMGWQTRRLINRPLRYIENLTLNNISSIFSNNNYCIIKLSFITNIKYIEINTIFYEYNFPLCVSIDSCYLKEVHSEEKSKQIKFFNENIQNIQWKELLPLSYIKGNHINFFTINKTINKIPSNDIISSHLRLNIYPDGGINTIKAYGTVLEI</sequence>
<dbReference type="GO" id="GO:0004037">
    <property type="term" value="F:allantoicase activity"/>
    <property type="evidence" value="ECO:0007669"/>
    <property type="project" value="InterPro"/>
</dbReference>
<evidence type="ECO:0000313" key="6">
    <source>
        <dbReference type="Proteomes" id="UP000220158"/>
    </source>
</evidence>
<dbReference type="SUPFAM" id="SSF49785">
    <property type="entry name" value="Galactose-binding domain-like"/>
    <property type="match status" value="3"/>
</dbReference>
<evidence type="ECO:0000313" key="5">
    <source>
        <dbReference type="EMBL" id="CRH03149.1"/>
    </source>
</evidence>
<feature type="region of interest" description="Disordered" evidence="3">
    <location>
        <begin position="914"/>
        <end position="943"/>
    </location>
</feature>
<feature type="domain" description="Allantoicase" evidence="4">
    <location>
        <begin position="2285"/>
        <end position="2459"/>
    </location>
</feature>
<feature type="compositionally biased region" description="Polar residues" evidence="3">
    <location>
        <begin position="930"/>
        <end position="939"/>
    </location>
</feature>
<accession>A0A1J1HH69</accession>
<feature type="compositionally biased region" description="Basic and acidic residues" evidence="3">
    <location>
        <begin position="1179"/>
        <end position="1209"/>
    </location>
</feature>
<feature type="compositionally biased region" description="Low complexity" evidence="3">
    <location>
        <begin position="978"/>
        <end position="987"/>
    </location>
</feature>
<feature type="region of interest" description="Disordered" evidence="3">
    <location>
        <begin position="806"/>
        <end position="898"/>
    </location>
</feature>
<dbReference type="OrthoDB" id="10266039at2759"/>
<feature type="compositionally biased region" description="Basic and acidic residues" evidence="3">
    <location>
        <begin position="41"/>
        <end position="58"/>
    </location>
</feature>
<feature type="coiled-coil region" evidence="2">
    <location>
        <begin position="1442"/>
        <end position="1505"/>
    </location>
</feature>
<feature type="region of interest" description="Disordered" evidence="3">
    <location>
        <begin position="1046"/>
        <end position="1234"/>
    </location>
</feature>
<gene>
    <name evidence="5" type="ORF">PRELSG_0217500</name>
</gene>
<evidence type="ECO:0000259" key="4">
    <source>
        <dbReference type="Pfam" id="PF03561"/>
    </source>
</evidence>
<feature type="coiled-coil region" evidence="2">
    <location>
        <begin position="259"/>
        <end position="286"/>
    </location>
</feature>
<dbReference type="VEuPathDB" id="PlasmoDB:PRELSG_0217500"/>
<organism evidence="5 6">
    <name type="scientific">Plasmodium relictum</name>
    <dbReference type="NCBI Taxonomy" id="85471"/>
    <lineage>
        <taxon>Eukaryota</taxon>
        <taxon>Sar</taxon>
        <taxon>Alveolata</taxon>
        <taxon>Apicomplexa</taxon>
        <taxon>Aconoidasida</taxon>
        <taxon>Haemosporida</taxon>
        <taxon>Plasmodiidae</taxon>
        <taxon>Plasmodium</taxon>
        <taxon>Plasmodium (Haemamoeba)</taxon>
    </lineage>
</organism>
<dbReference type="PANTHER" id="PTHR12045">
    <property type="entry name" value="ALLANTOICASE"/>
    <property type="match status" value="1"/>
</dbReference>
<feature type="compositionally biased region" description="Acidic residues" evidence="3">
    <location>
        <begin position="1117"/>
        <end position="1178"/>
    </location>
</feature>
<dbReference type="InterPro" id="IPR015908">
    <property type="entry name" value="Allantoicase_dom"/>
</dbReference>
<feature type="compositionally biased region" description="Low complexity" evidence="3">
    <location>
        <begin position="917"/>
        <end position="929"/>
    </location>
</feature>
<dbReference type="PANTHER" id="PTHR12045:SF3">
    <property type="entry name" value="INACTIVE ALLANTOICASE-RELATED"/>
    <property type="match status" value="1"/>
</dbReference>
<dbReference type="KEGG" id="prel:PRELSG_0217500"/>
<dbReference type="Proteomes" id="UP000220158">
    <property type="component" value="Chromosome 2"/>
</dbReference>
<feature type="coiled-coil region" evidence="2">
    <location>
        <begin position="1530"/>
        <end position="1557"/>
    </location>
</feature>
<dbReference type="Gene3D" id="2.60.120.260">
    <property type="entry name" value="Galactose-binding domain-like"/>
    <property type="match status" value="3"/>
</dbReference>
<evidence type="ECO:0000256" key="2">
    <source>
        <dbReference type="SAM" id="Coils"/>
    </source>
</evidence>
<comment type="similarity">
    <text evidence="1">Belongs to the allantoicase family.</text>
</comment>
<name>A0A1J1HH69_PLARL</name>
<evidence type="ECO:0000256" key="1">
    <source>
        <dbReference type="ARBA" id="ARBA00009242"/>
    </source>
</evidence>
<dbReference type="GeneID" id="39734594"/>
<feature type="region of interest" description="Disordered" evidence="3">
    <location>
        <begin position="33"/>
        <end position="59"/>
    </location>
</feature>
<dbReference type="OMA" id="HINHIEM"/>
<feature type="compositionally biased region" description="Low complexity" evidence="3">
    <location>
        <begin position="1046"/>
        <end position="1055"/>
    </location>
</feature>
<feature type="compositionally biased region" description="Acidic residues" evidence="3">
    <location>
        <begin position="1072"/>
        <end position="1110"/>
    </location>
</feature>
<dbReference type="InterPro" id="IPR005164">
    <property type="entry name" value="Allantoicase"/>
</dbReference>
<feature type="compositionally biased region" description="Basic and acidic residues" evidence="3">
    <location>
        <begin position="1219"/>
        <end position="1229"/>
    </location>
</feature>
<keyword evidence="6" id="KW-1185">Reference proteome</keyword>
<dbReference type="EMBL" id="LN835297">
    <property type="protein sequence ID" value="CRH03149.1"/>
    <property type="molecule type" value="Genomic_DNA"/>
</dbReference>
<feature type="domain" description="Allantoicase" evidence="4">
    <location>
        <begin position="1904"/>
        <end position="1957"/>
    </location>
</feature>
<feature type="coiled-coil region" evidence="2">
    <location>
        <begin position="1375"/>
        <end position="1402"/>
    </location>
</feature>
<reference evidence="5 6" key="1">
    <citation type="submission" date="2015-04" db="EMBL/GenBank/DDBJ databases">
        <authorList>
            <consortium name="Pathogen Informatics"/>
        </authorList>
    </citation>
    <scope>NUCLEOTIDE SEQUENCE [LARGE SCALE GENOMIC DNA]</scope>
    <source>
        <strain evidence="5 6">SGS1</strain>
    </source>
</reference>
<dbReference type="RefSeq" id="XP_028535635.1">
    <property type="nucleotide sequence ID" value="XM_028679968.1"/>
</dbReference>
<protein>
    <recommendedName>
        <fullName evidence="4">Allantoicase domain-containing protein</fullName>
    </recommendedName>
</protein>
<feature type="region of interest" description="Disordered" evidence="3">
    <location>
        <begin position="961"/>
        <end position="991"/>
    </location>
</feature>
<proteinExistence type="inferred from homology"/>
<feature type="domain" description="Allantoicase" evidence="4">
    <location>
        <begin position="2201"/>
        <end position="2262"/>
    </location>
</feature>
<evidence type="ECO:0000256" key="3">
    <source>
        <dbReference type="SAM" id="MobiDB-lite"/>
    </source>
</evidence>
<feature type="compositionally biased region" description="Basic and acidic residues" evidence="3">
    <location>
        <begin position="812"/>
        <end position="883"/>
    </location>
</feature>